<evidence type="ECO:0000256" key="1">
    <source>
        <dbReference type="ARBA" id="ARBA00004123"/>
    </source>
</evidence>
<protein>
    <recommendedName>
        <fullName evidence="9">Homeobox domain-containing protein</fullName>
    </recommendedName>
</protein>
<feature type="region of interest" description="Disordered" evidence="8">
    <location>
        <begin position="217"/>
        <end position="278"/>
    </location>
</feature>
<keyword evidence="3 6" id="KW-0238">DNA-binding</keyword>
<dbReference type="PROSITE" id="PS00027">
    <property type="entry name" value="HOMEOBOX_1"/>
    <property type="match status" value="1"/>
</dbReference>
<name>A0A8H6Q9T6_9EURO</name>
<evidence type="ECO:0000313" key="10">
    <source>
        <dbReference type="EMBL" id="KAF7169800.1"/>
    </source>
</evidence>
<keyword evidence="4 6" id="KW-0371">Homeobox</keyword>
<evidence type="ECO:0000256" key="4">
    <source>
        <dbReference type="ARBA" id="ARBA00023155"/>
    </source>
</evidence>
<accession>A0A8H6Q9T6</accession>
<dbReference type="PANTHER" id="PTHR24341">
    <property type="entry name" value="HOMEOBOX PROTEIN ENGRAILED"/>
    <property type="match status" value="1"/>
</dbReference>
<feature type="compositionally biased region" description="Polar residues" evidence="8">
    <location>
        <begin position="366"/>
        <end position="380"/>
    </location>
</feature>
<dbReference type="Gene3D" id="1.10.10.60">
    <property type="entry name" value="Homeodomain-like"/>
    <property type="match status" value="1"/>
</dbReference>
<dbReference type="InterPro" id="IPR017970">
    <property type="entry name" value="Homeobox_CS"/>
</dbReference>
<dbReference type="GO" id="GO:0016586">
    <property type="term" value="C:RSC-type complex"/>
    <property type="evidence" value="ECO:0007669"/>
    <property type="project" value="TreeGrafter"/>
</dbReference>
<comment type="caution">
    <text evidence="10">The sequence shown here is derived from an EMBL/GenBank/DDBJ whole genome shotgun (WGS) entry which is preliminary data.</text>
</comment>
<evidence type="ECO:0000313" key="11">
    <source>
        <dbReference type="Proteomes" id="UP000662466"/>
    </source>
</evidence>
<comment type="subcellular location">
    <subcellularLocation>
        <location evidence="1 6 7">Nucleus</location>
    </subcellularLocation>
</comment>
<dbReference type="SUPFAM" id="SSF46689">
    <property type="entry name" value="Homeodomain-like"/>
    <property type="match status" value="1"/>
</dbReference>
<sequence length="683" mass="74616">MNYLHHPYAFGGHNAVPFDQSMSYDPAMAHHTMVHPMDGYLYPHPPYEMVDYYHQPIMDYEEYAENLSRPRLTKEQVETLEAQFQAHPKPSSNVKRQLAAQTNLSLPRVANWFQNRRAKAKQQKRQEEFERMQKAKAEAEEAVRSKTDSADDTSDSDQSDKTTKEMDKANDKKLESSTSENQKKTSTARSKHQKTRSESAREATFASLQRALNAAVAARENYGSESEQDRNDDNSGGSVSPTTFPVSARANDHDDSESAHTPFSAWESAKDSSVSWTTQTAQEPFGYTGLPTPSFPQTESLLQQASQGEEWASQLATSTESLPSHRASVDVGSSYGTIHYTVKPELSRRESSDELASGLQGIGIDTSGSPHGLSQLTGRSSWKDAGRELDLAARRKRPRPAAIGTSRSTSMLAGSSAMSPTMRLPSGAGHAVRQSKSAQSLSSRYAGVRKASAAQRSPFNLSTFAEAGTCKGEMSSMLQPVTTGGLAPPTPLTPEDLHHLLPATPSDGGYCLSAQPTSHLFPTTQPMQINIASPPATPLTVDMMSYSYHGVAPPMSAPAHYTTFPEYSSCDGGPLTGRSCSAIMPPSEQSFAARCQMEMPPVTYEQAVDPTGATADIGMFSAKEVDMHMSTRAPAEDARATEFQIQEFPEQQEIHRFVAQQLPSHKPKAYTFAANSTPHNFQN</sequence>
<comment type="similarity">
    <text evidence="2">Belongs to the engrailed homeobox family.</text>
</comment>
<evidence type="ECO:0000256" key="7">
    <source>
        <dbReference type="RuleBase" id="RU000682"/>
    </source>
</evidence>
<feature type="DNA-binding region" description="Homeobox" evidence="6">
    <location>
        <begin position="65"/>
        <end position="124"/>
    </location>
</feature>
<dbReference type="InterPro" id="IPR050720">
    <property type="entry name" value="Engrailed_Homeobox_TFs"/>
</dbReference>
<dbReference type="FunFam" id="1.10.10.60:FF:000171">
    <property type="entry name" value="Homeobox transcription factor"/>
    <property type="match status" value="1"/>
</dbReference>
<dbReference type="GO" id="GO:0000981">
    <property type="term" value="F:DNA-binding transcription factor activity, RNA polymerase II-specific"/>
    <property type="evidence" value="ECO:0007669"/>
    <property type="project" value="InterPro"/>
</dbReference>
<dbReference type="Proteomes" id="UP000662466">
    <property type="component" value="Unassembled WGS sequence"/>
</dbReference>
<proteinExistence type="inferred from homology"/>
<dbReference type="SMART" id="SM00389">
    <property type="entry name" value="HOX"/>
    <property type="match status" value="1"/>
</dbReference>
<dbReference type="PANTHER" id="PTHR24341:SF6">
    <property type="entry name" value="HOMEOBOX PROTEIN INVECTED"/>
    <property type="match status" value="1"/>
</dbReference>
<evidence type="ECO:0000256" key="5">
    <source>
        <dbReference type="ARBA" id="ARBA00023242"/>
    </source>
</evidence>
<dbReference type="GO" id="GO:0003677">
    <property type="term" value="F:DNA binding"/>
    <property type="evidence" value="ECO:0007669"/>
    <property type="project" value="UniProtKB-UniRule"/>
</dbReference>
<reference evidence="10" key="1">
    <citation type="submission" date="2020-06" db="EMBL/GenBank/DDBJ databases">
        <title>Draft genome sequences of strains closely related to Aspergillus parafelis and Aspergillus hiratsukae.</title>
        <authorList>
            <person name="Dos Santos R.A.C."/>
            <person name="Rivero-Menendez O."/>
            <person name="Steenwyk J.L."/>
            <person name="Mead M.E."/>
            <person name="Goldman G.H."/>
            <person name="Alastruey-Izquierdo A."/>
            <person name="Rokas A."/>
        </authorList>
    </citation>
    <scope>NUCLEOTIDE SEQUENCE</scope>
    <source>
        <strain evidence="10">CNM-CM6106</strain>
    </source>
</reference>
<evidence type="ECO:0000256" key="8">
    <source>
        <dbReference type="SAM" id="MobiDB-lite"/>
    </source>
</evidence>
<dbReference type="Pfam" id="PF00046">
    <property type="entry name" value="Homeodomain"/>
    <property type="match status" value="1"/>
</dbReference>
<dbReference type="CDD" id="cd00086">
    <property type="entry name" value="homeodomain"/>
    <property type="match status" value="1"/>
</dbReference>
<feature type="domain" description="Homeobox" evidence="9">
    <location>
        <begin position="63"/>
        <end position="123"/>
    </location>
</feature>
<evidence type="ECO:0000259" key="9">
    <source>
        <dbReference type="PROSITE" id="PS50071"/>
    </source>
</evidence>
<dbReference type="PROSITE" id="PS50071">
    <property type="entry name" value="HOMEOBOX_2"/>
    <property type="match status" value="1"/>
</dbReference>
<feature type="compositionally biased region" description="Basic and acidic residues" evidence="8">
    <location>
        <begin position="158"/>
        <end position="175"/>
    </location>
</feature>
<gene>
    <name evidence="10" type="ORF">CNMCM6106_004719</name>
</gene>
<feature type="compositionally biased region" description="Polar residues" evidence="8">
    <location>
        <begin position="176"/>
        <end position="188"/>
    </location>
</feature>
<evidence type="ECO:0000256" key="2">
    <source>
        <dbReference type="ARBA" id="ARBA00010896"/>
    </source>
</evidence>
<feature type="compositionally biased region" description="Polar residues" evidence="8">
    <location>
        <begin position="234"/>
        <end position="245"/>
    </location>
</feature>
<feature type="region of interest" description="Disordered" evidence="8">
    <location>
        <begin position="346"/>
        <end position="439"/>
    </location>
</feature>
<organism evidence="10 11">
    <name type="scientific">Aspergillus hiratsukae</name>
    <dbReference type="NCBI Taxonomy" id="1194566"/>
    <lineage>
        <taxon>Eukaryota</taxon>
        <taxon>Fungi</taxon>
        <taxon>Dikarya</taxon>
        <taxon>Ascomycota</taxon>
        <taxon>Pezizomycotina</taxon>
        <taxon>Eurotiomycetes</taxon>
        <taxon>Eurotiomycetidae</taxon>
        <taxon>Eurotiales</taxon>
        <taxon>Aspergillaceae</taxon>
        <taxon>Aspergillus</taxon>
        <taxon>Aspergillus subgen. Fumigati</taxon>
    </lineage>
</organism>
<dbReference type="InterPro" id="IPR001356">
    <property type="entry name" value="HD"/>
</dbReference>
<evidence type="ECO:0000256" key="6">
    <source>
        <dbReference type="PROSITE-ProRule" id="PRU00108"/>
    </source>
</evidence>
<feature type="compositionally biased region" description="Polar residues" evidence="8">
    <location>
        <begin position="405"/>
        <end position="419"/>
    </location>
</feature>
<dbReference type="AlphaFoldDB" id="A0A8H6Q9T6"/>
<keyword evidence="5 6" id="KW-0539">Nucleus</keyword>
<feature type="compositionally biased region" description="Basic and acidic residues" evidence="8">
    <location>
        <begin position="124"/>
        <end position="149"/>
    </location>
</feature>
<feature type="compositionally biased region" description="Basic and acidic residues" evidence="8">
    <location>
        <begin position="381"/>
        <end position="393"/>
    </location>
</feature>
<dbReference type="InterPro" id="IPR009057">
    <property type="entry name" value="Homeodomain-like_sf"/>
</dbReference>
<evidence type="ECO:0000256" key="3">
    <source>
        <dbReference type="ARBA" id="ARBA00023125"/>
    </source>
</evidence>
<dbReference type="EMBL" id="JACBAF010002020">
    <property type="protein sequence ID" value="KAF7169800.1"/>
    <property type="molecule type" value="Genomic_DNA"/>
</dbReference>
<feature type="region of interest" description="Disordered" evidence="8">
    <location>
        <begin position="116"/>
        <end position="203"/>
    </location>
</feature>